<dbReference type="Pfam" id="PF08202">
    <property type="entry name" value="MIS13"/>
    <property type="match status" value="1"/>
</dbReference>
<dbReference type="GO" id="GO:0007059">
    <property type="term" value="P:chromosome segregation"/>
    <property type="evidence" value="ECO:0007669"/>
    <property type="project" value="InterPro"/>
</dbReference>
<feature type="compositionally biased region" description="Polar residues" evidence="1">
    <location>
        <begin position="206"/>
        <end position="217"/>
    </location>
</feature>
<dbReference type="PANTHER" id="PTHR14778:SF2">
    <property type="entry name" value="KINETOCHORE-ASSOCIATED PROTEIN DSN1 HOMOLOG"/>
    <property type="match status" value="1"/>
</dbReference>
<feature type="compositionally biased region" description="Polar residues" evidence="1">
    <location>
        <begin position="89"/>
        <end position="120"/>
    </location>
</feature>
<proteinExistence type="predicted"/>
<feature type="compositionally biased region" description="Polar residues" evidence="1">
    <location>
        <begin position="342"/>
        <end position="364"/>
    </location>
</feature>
<feature type="compositionally biased region" description="Basic and acidic residues" evidence="1">
    <location>
        <begin position="123"/>
        <end position="141"/>
    </location>
</feature>
<feature type="compositionally biased region" description="Polar residues" evidence="1">
    <location>
        <begin position="176"/>
        <end position="186"/>
    </location>
</feature>
<dbReference type="PANTHER" id="PTHR14778">
    <property type="entry name" value="KINETOCHORE-ASSOCIATED PROTEIN DSN1 HOMOLOG"/>
    <property type="match status" value="1"/>
</dbReference>
<dbReference type="GO" id="GO:0051301">
    <property type="term" value="P:cell division"/>
    <property type="evidence" value="ECO:0007669"/>
    <property type="project" value="InterPro"/>
</dbReference>
<feature type="compositionally biased region" description="Basic and acidic residues" evidence="1">
    <location>
        <begin position="591"/>
        <end position="616"/>
    </location>
</feature>
<evidence type="ECO:0000313" key="3">
    <source>
        <dbReference type="Proteomes" id="UP001150266"/>
    </source>
</evidence>
<gene>
    <name evidence="2" type="ORF">J3R30DRAFT_3436515</name>
</gene>
<dbReference type="Proteomes" id="UP001150266">
    <property type="component" value="Unassembled WGS sequence"/>
</dbReference>
<feature type="region of interest" description="Disordered" evidence="1">
    <location>
        <begin position="1"/>
        <end position="188"/>
    </location>
</feature>
<dbReference type="InterPro" id="IPR013218">
    <property type="entry name" value="Dsn1/Mis13"/>
</dbReference>
<feature type="region of interest" description="Disordered" evidence="1">
    <location>
        <begin position="412"/>
        <end position="431"/>
    </location>
</feature>
<protein>
    <submittedName>
        <fullName evidence="2">Mis12-Mtw1 protein family-domain-containing protein</fullName>
    </submittedName>
</protein>
<accession>A0A9W9DWD3</accession>
<reference evidence="2" key="1">
    <citation type="submission" date="2022-08" db="EMBL/GenBank/DDBJ databases">
        <title>A Global Phylogenomic Analysis of the Shiitake Genus Lentinula.</title>
        <authorList>
            <consortium name="DOE Joint Genome Institute"/>
            <person name="Sierra-Patev S."/>
            <person name="Min B."/>
            <person name="Naranjo-Ortiz M."/>
            <person name="Looney B."/>
            <person name="Konkel Z."/>
            <person name="Slot J.C."/>
            <person name="Sakamoto Y."/>
            <person name="Steenwyk J.L."/>
            <person name="Rokas A."/>
            <person name="Carro J."/>
            <person name="Camarero S."/>
            <person name="Ferreira P."/>
            <person name="Molpeceres G."/>
            <person name="Ruiz-Duenas F.J."/>
            <person name="Serrano A."/>
            <person name="Henrissat B."/>
            <person name="Drula E."/>
            <person name="Hughes K.W."/>
            <person name="Mata J.L."/>
            <person name="Ishikawa N.K."/>
            <person name="Vargas-Isla R."/>
            <person name="Ushijima S."/>
            <person name="Smith C.A."/>
            <person name="Ahrendt S."/>
            <person name="Andreopoulos W."/>
            <person name="He G."/>
            <person name="Labutti K."/>
            <person name="Lipzen A."/>
            <person name="Ng V."/>
            <person name="Riley R."/>
            <person name="Sandor L."/>
            <person name="Barry K."/>
            <person name="Martinez A.T."/>
            <person name="Xiao Y."/>
            <person name="Gibbons J.G."/>
            <person name="Terashima K."/>
            <person name="Grigoriev I.V."/>
            <person name="Hibbett D.S."/>
        </authorList>
    </citation>
    <scope>NUCLEOTIDE SEQUENCE</scope>
    <source>
        <strain evidence="2">JLM2183</strain>
    </source>
</reference>
<dbReference type="AlphaFoldDB" id="A0A9W9DWD3"/>
<keyword evidence="3" id="KW-1185">Reference proteome</keyword>
<name>A0A9W9DWD3_9AGAR</name>
<dbReference type="OrthoDB" id="3364649at2759"/>
<comment type="caution">
    <text evidence="2">The sequence shown here is derived from an EMBL/GenBank/DDBJ whole genome shotgun (WGS) entry which is preliminary data.</text>
</comment>
<evidence type="ECO:0000256" key="1">
    <source>
        <dbReference type="SAM" id="MobiDB-lite"/>
    </source>
</evidence>
<feature type="region of interest" description="Disordered" evidence="1">
    <location>
        <begin position="589"/>
        <end position="643"/>
    </location>
</feature>
<sequence length="643" mass="70751">MNVMTGRPSASSQRSQAKLVASGNKRKLLNGEEIPGGLVIVRPPSSQGTRTSTRPPSQPPPDRPPSSNSHRPKDSDTSLPPPAKKFRSDSQPSNTFQSGTSTLQTPAGPSSSKHISQTQEIEADVRAMEDEADQLRRETRARALNPALRQEYHPPSRPPDPKLTTNGHSRKLRILDTTQTLPSAHSESPMIVKNKRLREGAMNAIKSASQEPESAVSSERGREATVNGSGGRRSHRRTSSVNGRGKRISESFEATGILSHPHSSISESSFFKHIDTDIPDSERLLLLLTWCTSRSAQSYASTANASDTTLPPLSEQEVVVLNKVQQDLLRQLAVRKIDIGPNPQSQSSSGTNQHTRVNEQNISNRKYEKQFSHEIRQMELEHESWKKSNYHYETLFKQEQVKIEKRKSDLSHRQALSAKAQGKQKASDDIQEDWSWLPSEHLPESQRAGFALSKEVLGLSADPSGSIRRINTGIRIGREDAEAKLKQEISDLPFNLDTLLTHVNAARATTNVAESVLNERFRLLSIALAARSGDIPDSSRAGTASATTRILNTYIPPAPSAPLRPLANAQSIFRALARVDSARPRGQIGDAARRAAREVHRMEESGIARSSERRLTEVPPTPKKVPMTPRRGTTPGRGNTPGR</sequence>
<feature type="region of interest" description="Disordered" evidence="1">
    <location>
        <begin position="339"/>
        <end position="366"/>
    </location>
</feature>
<feature type="compositionally biased region" description="Low complexity" evidence="1">
    <location>
        <begin position="624"/>
        <end position="643"/>
    </location>
</feature>
<feature type="region of interest" description="Disordered" evidence="1">
    <location>
        <begin position="205"/>
        <end position="245"/>
    </location>
</feature>
<dbReference type="EMBL" id="JAOTPV010000002">
    <property type="protein sequence ID" value="KAJ4488526.1"/>
    <property type="molecule type" value="Genomic_DNA"/>
</dbReference>
<dbReference type="GO" id="GO:0000444">
    <property type="term" value="C:MIS12/MIND type complex"/>
    <property type="evidence" value="ECO:0007669"/>
    <property type="project" value="InterPro"/>
</dbReference>
<evidence type="ECO:0000313" key="2">
    <source>
        <dbReference type="EMBL" id="KAJ4488526.1"/>
    </source>
</evidence>
<organism evidence="2 3">
    <name type="scientific">Lentinula aciculospora</name>
    <dbReference type="NCBI Taxonomy" id="153920"/>
    <lineage>
        <taxon>Eukaryota</taxon>
        <taxon>Fungi</taxon>
        <taxon>Dikarya</taxon>
        <taxon>Basidiomycota</taxon>
        <taxon>Agaricomycotina</taxon>
        <taxon>Agaricomycetes</taxon>
        <taxon>Agaricomycetidae</taxon>
        <taxon>Agaricales</taxon>
        <taxon>Marasmiineae</taxon>
        <taxon>Omphalotaceae</taxon>
        <taxon>Lentinula</taxon>
    </lineage>
</organism>